<evidence type="ECO:0000256" key="1">
    <source>
        <dbReference type="SAM" id="SignalP"/>
    </source>
</evidence>
<dbReference type="RefSeq" id="WP_147647015.1">
    <property type="nucleotide sequence ID" value="NZ_CP042806.1"/>
</dbReference>
<keyword evidence="3" id="KW-1185">Reference proteome</keyword>
<dbReference type="KEGG" id="talb:FTW19_07335"/>
<gene>
    <name evidence="2" type="ORF">FTW19_07335</name>
</gene>
<name>A0A5B9E9J2_9BACT</name>
<evidence type="ECO:0000313" key="3">
    <source>
        <dbReference type="Proteomes" id="UP000321820"/>
    </source>
</evidence>
<reference evidence="2 3" key="1">
    <citation type="submission" date="2019-08" db="EMBL/GenBank/DDBJ databases">
        <title>Complete genome sequence of Terriglobus albidus strain ORNL.</title>
        <authorList>
            <person name="Podar M."/>
        </authorList>
    </citation>
    <scope>NUCLEOTIDE SEQUENCE [LARGE SCALE GENOMIC DNA]</scope>
    <source>
        <strain evidence="2 3">ORNL</strain>
    </source>
</reference>
<organism evidence="2 3">
    <name type="scientific">Terriglobus albidus</name>
    <dbReference type="NCBI Taxonomy" id="1592106"/>
    <lineage>
        <taxon>Bacteria</taxon>
        <taxon>Pseudomonadati</taxon>
        <taxon>Acidobacteriota</taxon>
        <taxon>Terriglobia</taxon>
        <taxon>Terriglobales</taxon>
        <taxon>Acidobacteriaceae</taxon>
        <taxon>Terriglobus</taxon>
    </lineage>
</organism>
<accession>A0A5B9E9J2</accession>
<proteinExistence type="predicted"/>
<dbReference type="OrthoDB" id="115219at2"/>
<dbReference type="AlphaFoldDB" id="A0A5B9E9J2"/>
<dbReference type="Proteomes" id="UP000321820">
    <property type="component" value="Chromosome"/>
</dbReference>
<sequence>MFGLKRIVCALALAALVGTAFHGEAQQDRRQRRMNANRQARIAKMIEDTYSHKYEVFGGVGYLRFRSGDFLQRNNEISWQVAGNYYLNPRWAVVGDVRGHYGNAKTGNNPYNIWDPLITHYTFMGGPQYRFYRKERLSANVNVLGGMAMGNFDGGSKGVPAPALGLWKTGNAGAFALGGSVDYSFYPNLAFRIAPTYQITTFGSTLQHNVGFNAGLVYRWGHQSK</sequence>
<dbReference type="InterPro" id="IPR011250">
    <property type="entry name" value="OMP/PagP_B-barrel"/>
</dbReference>
<evidence type="ECO:0000313" key="2">
    <source>
        <dbReference type="EMBL" id="QEE27825.1"/>
    </source>
</evidence>
<feature type="chain" id="PRO_5022911386" evidence="1">
    <location>
        <begin position="23"/>
        <end position="225"/>
    </location>
</feature>
<protein>
    <submittedName>
        <fullName evidence="2">Porin family protein</fullName>
    </submittedName>
</protein>
<dbReference type="SUPFAM" id="SSF56925">
    <property type="entry name" value="OMPA-like"/>
    <property type="match status" value="1"/>
</dbReference>
<keyword evidence="1" id="KW-0732">Signal</keyword>
<dbReference type="EMBL" id="CP042806">
    <property type="protein sequence ID" value="QEE27825.1"/>
    <property type="molecule type" value="Genomic_DNA"/>
</dbReference>
<feature type="signal peptide" evidence="1">
    <location>
        <begin position="1"/>
        <end position="22"/>
    </location>
</feature>